<sequence length="415" mass="48793">MISLSLSVVPAKVLVDGTHKIRVVINHKHETRYIATRFIVENTKQFKNGRVVGRDDAVIINKKLRILLDEYQEAIDRINVDAFSCAQIREYLSHYKSAGTTVSERWQEYIDELREEGREGTAGLHEHSKKYFEERFSNVVLFESLSPNTIMDLEKFLRSKKHLGDTTVSMHMKRFKAIINAAKKENIVRYEIDPFAFYNMPEASIRELDITIEEFNKIRNCDVQEKPLKMARDIFMLSYYLGGINLIDLMKIDFRNTEILEYIRTKTTHTKRGEKRISISIPDEAKPIIKRWIGKNGKLDFDYNYSYANFRNYVTKQIQRLANNLGINKRVVYYSARKSFVQHGYELNIPLELLEYCTGQSVKKNRPIFNYVKFMRKHADETIRKIIDHVNDVDKWGKLEYMLKSVINDFSKITA</sequence>
<dbReference type="InterPro" id="IPR011010">
    <property type="entry name" value="DNA_brk_join_enz"/>
</dbReference>
<gene>
    <name evidence="4" type="ORF">DW042_03115</name>
</gene>
<keyword evidence="2" id="KW-0233">DNA recombination</keyword>
<keyword evidence="1" id="KW-0238">DNA-binding</keyword>
<feature type="domain" description="Phage integrase SAM-like" evidence="3">
    <location>
        <begin position="104"/>
        <end position="191"/>
    </location>
</feature>
<dbReference type="GO" id="GO:0006310">
    <property type="term" value="P:DNA recombination"/>
    <property type="evidence" value="ECO:0007669"/>
    <property type="project" value="UniProtKB-KW"/>
</dbReference>
<comment type="caution">
    <text evidence="4">The sequence shown here is derived from an EMBL/GenBank/DDBJ whole genome shotgun (WGS) entry which is preliminary data.</text>
</comment>
<dbReference type="RefSeq" id="WP_118407337.1">
    <property type="nucleotide sequence ID" value="NZ_QROC01000003.1"/>
</dbReference>
<dbReference type="SUPFAM" id="SSF56349">
    <property type="entry name" value="DNA breaking-rejoining enzymes"/>
    <property type="match status" value="1"/>
</dbReference>
<protein>
    <recommendedName>
        <fullName evidence="3">Phage integrase SAM-like domain-containing protein</fullName>
    </recommendedName>
</protein>
<evidence type="ECO:0000313" key="4">
    <source>
        <dbReference type="EMBL" id="RHL01121.1"/>
    </source>
</evidence>
<dbReference type="Pfam" id="PF13102">
    <property type="entry name" value="Phage_int_SAM_5"/>
    <property type="match status" value="1"/>
</dbReference>
<evidence type="ECO:0000259" key="3">
    <source>
        <dbReference type="Pfam" id="PF13102"/>
    </source>
</evidence>
<organism evidence="4 5">
    <name type="scientific">Bacteroides xylanisolvens</name>
    <dbReference type="NCBI Taxonomy" id="371601"/>
    <lineage>
        <taxon>Bacteria</taxon>
        <taxon>Pseudomonadati</taxon>
        <taxon>Bacteroidota</taxon>
        <taxon>Bacteroidia</taxon>
        <taxon>Bacteroidales</taxon>
        <taxon>Bacteroidaceae</taxon>
        <taxon>Bacteroides</taxon>
    </lineage>
</organism>
<dbReference type="InterPro" id="IPR025269">
    <property type="entry name" value="SAM-like_dom"/>
</dbReference>
<evidence type="ECO:0000256" key="1">
    <source>
        <dbReference type="ARBA" id="ARBA00023125"/>
    </source>
</evidence>
<proteinExistence type="predicted"/>
<dbReference type="GO" id="GO:0015074">
    <property type="term" value="P:DNA integration"/>
    <property type="evidence" value="ECO:0007669"/>
    <property type="project" value="InterPro"/>
</dbReference>
<dbReference type="Gene3D" id="1.10.443.10">
    <property type="entry name" value="Intergrase catalytic core"/>
    <property type="match status" value="1"/>
</dbReference>
<accession>A0A415I0I8</accession>
<dbReference type="EMBL" id="QROC01000003">
    <property type="protein sequence ID" value="RHL01121.1"/>
    <property type="molecule type" value="Genomic_DNA"/>
</dbReference>
<dbReference type="InterPro" id="IPR010998">
    <property type="entry name" value="Integrase_recombinase_N"/>
</dbReference>
<evidence type="ECO:0000256" key="2">
    <source>
        <dbReference type="ARBA" id="ARBA00023172"/>
    </source>
</evidence>
<dbReference type="InterPro" id="IPR013762">
    <property type="entry name" value="Integrase-like_cat_sf"/>
</dbReference>
<dbReference type="Gene3D" id="1.10.150.130">
    <property type="match status" value="1"/>
</dbReference>
<dbReference type="AlphaFoldDB" id="A0A415I0I8"/>
<name>A0A415I0I8_9BACE</name>
<evidence type="ECO:0000313" key="5">
    <source>
        <dbReference type="Proteomes" id="UP000284417"/>
    </source>
</evidence>
<dbReference type="Proteomes" id="UP000284417">
    <property type="component" value="Unassembled WGS sequence"/>
</dbReference>
<reference evidence="4 5" key="1">
    <citation type="submission" date="2018-08" db="EMBL/GenBank/DDBJ databases">
        <title>A genome reference for cultivated species of the human gut microbiota.</title>
        <authorList>
            <person name="Zou Y."/>
            <person name="Xue W."/>
            <person name="Luo G."/>
        </authorList>
    </citation>
    <scope>NUCLEOTIDE SEQUENCE [LARGE SCALE GENOMIC DNA]</scope>
    <source>
        <strain evidence="4 5">AF39-6AC</strain>
    </source>
</reference>
<dbReference type="GO" id="GO:0003677">
    <property type="term" value="F:DNA binding"/>
    <property type="evidence" value="ECO:0007669"/>
    <property type="project" value="UniProtKB-KW"/>
</dbReference>